<dbReference type="InterPro" id="IPR011961">
    <property type="entry name" value="RimM"/>
</dbReference>
<comment type="domain">
    <text evidence="5">The PRC barrel domain binds ribosomal protein uS19.</text>
</comment>
<dbReference type="Gene3D" id="2.30.30.240">
    <property type="entry name" value="PRC-barrel domain"/>
    <property type="match status" value="1"/>
</dbReference>
<comment type="subcellular location">
    <subcellularLocation>
        <location evidence="5">Cytoplasm</location>
    </subcellularLocation>
</comment>
<dbReference type="EMBL" id="PUGF01000001">
    <property type="protein sequence ID" value="PRC94993.1"/>
    <property type="molecule type" value="Genomic_DNA"/>
</dbReference>
<feature type="domain" description="RimM N-terminal" evidence="6">
    <location>
        <begin position="24"/>
        <end position="111"/>
    </location>
</feature>
<dbReference type="Pfam" id="PF24986">
    <property type="entry name" value="PRC_RimM"/>
    <property type="match status" value="1"/>
</dbReference>
<organism evidence="8 9">
    <name type="scientific">Solimicrobium silvestre</name>
    <dbReference type="NCBI Taxonomy" id="2099400"/>
    <lineage>
        <taxon>Bacteria</taxon>
        <taxon>Pseudomonadati</taxon>
        <taxon>Pseudomonadota</taxon>
        <taxon>Betaproteobacteria</taxon>
        <taxon>Burkholderiales</taxon>
        <taxon>Oxalobacteraceae</taxon>
        <taxon>Solimicrobium</taxon>
    </lineage>
</organism>
<evidence type="ECO:0000256" key="2">
    <source>
        <dbReference type="ARBA" id="ARBA00022517"/>
    </source>
</evidence>
<dbReference type="HAMAP" id="MF_00014">
    <property type="entry name" value="Ribosome_mat_RimM"/>
    <property type="match status" value="1"/>
</dbReference>
<feature type="domain" description="Ribosome maturation factor RimM PRC barrel" evidence="7">
    <location>
        <begin position="123"/>
        <end position="205"/>
    </location>
</feature>
<comment type="subunit">
    <text evidence="5">Binds ribosomal protein uS19.</text>
</comment>
<evidence type="ECO:0000256" key="1">
    <source>
        <dbReference type="ARBA" id="ARBA00022490"/>
    </source>
</evidence>
<keyword evidence="4 5" id="KW-0143">Chaperone</keyword>
<dbReference type="Proteomes" id="UP000237839">
    <property type="component" value="Unassembled WGS sequence"/>
</dbReference>
<dbReference type="InterPro" id="IPR009000">
    <property type="entry name" value="Transl_B-barrel_sf"/>
</dbReference>
<keyword evidence="2 5" id="KW-0690">Ribosome biogenesis</keyword>
<keyword evidence="1 5" id="KW-0963">Cytoplasm</keyword>
<comment type="similarity">
    <text evidence="5">Belongs to the RimM family.</text>
</comment>
<keyword evidence="3 5" id="KW-0698">rRNA processing</keyword>
<keyword evidence="9" id="KW-1185">Reference proteome</keyword>
<dbReference type="PANTHER" id="PTHR33692:SF1">
    <property type="entry name" value="RIBOSOME MATURATION FACTOR RIMM"/>
    <property type="match status" value="1"/>
</dbReference>
<proteinExistence type="inferred from homology"/>
<dbReference type="GO" id="GO:0005840">
    <property type="term" value="C:ribosome"/>
    <property type="evidence" value="ECO:0007669"/>
    <property type="project" value="InterPro"/>
</dbReference>
<evidence type="ECO:0000313" key="9">
    <source>
        <dbReference type="Proteomes" id="UP000237839"/>
    </source>
</evidence>
<dbReference type="SUPFAM" id="SSF50447">
    <property type="entry name" value="Translation proteins"/>
    <property type="match status" value="1"/>
</dbReference>
<dbReference type="Pfam" id="PF01782">
    <property type="entry name" value="RimM"/>
    <property type="match status" value="1"/>
</dbReference>
<dbReference type="GO" id="GO:0006364">
    <property type="term" value="P:rRNA processing"/>
    <property type="evidence" value="ECO:0007669"/>
    <property type="project" value="UniProtKB-UniRule"/>
</dbReference>
<comment type="caution">
    <text evidence="8">The sequence shown here is derived from an EMBL/GenBank/DDBJ whole genome shotgun (WGS) entry which is preliminary data.</text>
</comment>
<dbReference type="InterPro" id="IPR036976">
    <property type="entry name" value="RimM_N_sf"/>
</dbReference>
<dbReference type="InterPro" id="IPR011033">
    <property type="entry name" value="PRC_barrel-like_sf"/>
</dbReference>
<evidence type="ECO:0000256" key="4">
    <source>
        <dbReference type="ARBA" id="ARBA00023186"/>
    </source>
</evidence>
<dbReference type="PANTHER" id="PTHR33692">
    <property type="entry name" value="RIBOSOME MATURATION FACTOR RIMM"/>
    <property type="match status" value="1"/>
</dbReference>
<gene>
    <name evidence="5" type="primary">rimM</name>
    <name evidence="8" type="ORF">S2091_0188</name>
</gene>
<reference evidence="8 9" key="1">
    <citation type="submission" date="2018-02" db="EMBL/GenBank/DDBJ databases">
        <title>Solimicrobium silvestre gen. nov., sp. nov., isolated from alpine forest soil.</title>
        <authorList>
            <person name="Margesin R."/>
            <person name="Albuquerque L."/>
            <person name="Zhang D.-C."/>
            <person name="Froufe H.J.C."/>
            <person name="Severino R."/>
            <person name="Roxo I."/>
            <person name="Egas C."/>
            <person name="Da Costa M.S."/>
        </authorList>
    </citation>
    <scope>NUCLEOTIDE SEQUENCE [LARGE SCALE GENOMIC DNA]</scope>
    <source>
        <strain evidence="8 9">S20-91</strain>
    </source>
</reference>
<evidence type="ECO:0000313" key="8">
    <source>
        <dbReference type="EMBL" id="PRC94993.1"/>
    </source>
</evidence>
<protein>
    <recommendedName>
        <fullName evidence="5">Ribosome maturation factor RimM</fullName>
    </recommendedName>
</protein>
<accession>A0A2S9H4Y6</accession>
<name>A0A2S9H4Y6_9BURK</name>
<dbReference type="Gene3D" id="2.40.30.60">
    <property type="entry name" value="RimM"/>
    <property type="match status" value="1"/>
</dbReference>
<comment type="function">
    <text evidence="5">An accessory protein needed during the final step in the assembly of 30S ribosomal subunit, possibly for assembly of the head region. Essential for efficient processing of 16S rRNA. May be needed both before and after RbfA during the maturation of 16S rRNA. It has affinity for free ribosomal 30S subunits but not for 70S ribosomes.</text>
</comment>
<dbReference type="AlphaFoldDB" id="A0A2S9H4Y6"/>
<dbReference type="NCBIfam" id="TIGR02273">
    <property type="entry name" value="16S_RimM"/>
    <property type="match status" value="1"/>
</dbReference>
<evidence type="ECO:0000259" key="6">
    <source>
        <dbReference type="Pfam" id="PF01782"/>
    </source>
</evidence>
<dbReference type="GO" id="GO:0005737">
    <property type="term" value="C:cytoplasm"/>
    <property type="evidence" value="ECO:0007669"/>
    <property type="project" value="UniProtKB-SubCell"/>
</dbReference>
<dbReference type="SUPFAM" id="SSF50346">
    <property type="entry name" value="PRC-barrel domain"/>
    <property type="match status" value="1"/>
</dbReference>
<dbReference type="GO" id="GO:0043022">
    <property type="term" value="F:ribosome binding"/>
    <property type="evidence" value="ECO:0007669"/>
    <property type="project" value="InterPro"/>
</dbReference>
<evidence type="ECO:0000256" key="5">
    <source>
        <dbReference type="HAMAP-Rule" id="MF_00014"/>
    </source>
</evidence>
<dbReference type="InterPro" id="IPR002676">
    <property type="entry name" value="RimM_N"/>
</dbReference>
<sequence>MSESKTLTSSLATPTPLPADLISVGHITGAYGVQGWVRIHPYSAEADALLHAKTWWLGKPEVRSEAPANVHDVEKLEAKRHGDDVVARLMGVVGRDAAEGLKGTVVQISRSHFPVLSNNEFYWLDLIGLAVENLQGESLGVVADLIDNGAHPILRVVQSNPVKVEINSAQEAEVVPAAAREYLIPFVERFVPNVDQQSKKITVDWGLDY</sequence>
<evidence type="ECO:0000259" key="7">
    <source>
        <dbReference type="Pfam" id="PF24986"/>
    </source>
</evidence>
<dbReference type="InterPro" id="IPR056792">
    <property type="entry name" value="PRC_RimM"/>
</dbReference>
<dbReference type="GO" id="GO:0042274">
    <property type="term" value="P:ribosomal small subunit biogenesis"/>
    <property type="evidence" value="ECO:0007669"/>
    <property type="project" value="UniProtKB-UniRule"/>
</dbReference>
<evidence type="ECO:0000256" key="3">
    <source>
        <dbReference type="ARBA" id="ARBA00022552"/>
    </source>
</evidence>
<dbReference type="OrthoDB" id="9783509at2"/>